<organism evidence="3 4">
    <name type="scientific">Phyllotreta striolata</name>
    <name type="common">Striped flea beetle</name>
    <name type="synonym">Crioceris striolata</name>
    <dbReference type="NCBI Taxonomy" id="444603"/>
    <lineage>
        <taxon>Eukaryota</taxon>
        <taxon>Metazoa</taxon>
        <taxon>Ecdysozoa</taxon>
        <taxon>Arthropoda</taxon>
        <taxon>Hexapoda</taxon>
        <taxon>Insecta</taxon>
        <taxon>Pterygota</taxon>
        <taxon>Neoptera</taxon>
        <taxon>Endopterygota</taxon>
        <taxon>Coleoptera</taxon>
        <taxon>Polyphaga</taxon>
        <taxon>Cucujiformia</taxon>
        <taxon>Chrysomeloidea</taxon>
        <taxon>Chrysomelidae</taxon>
        <taxon>Galerucinae</taxon>
        <taxon>Alticini</taxon>
        <taxon>Phyllotreta</taxon>
    </lineage>
</organism>
<sequence>MRFSLVLRVINKDQIDNLKMVVDKVKSEAPQYLSKIKQEQQKIVYDKLNHLNKWYTKIIGLDEVKVYQERVTGLQEQLLQAQAKRREVNKHLTEIRQKSQEIQSQIQHVDRKEKFDVYCQLINDERSVLNMERSASNTFQEYDQLERELFTAFTNAIRDSQEKQRAQLEYSKYIGVTLSLLGSFLAFVYTFFWKHDLKKYIHQEISSLQPASTATVNIRKEVEPMLNALRKEIILNIKKPAVIKYELPTNEQLNSNVWMYAIGGAATCALLGILIKSF</sequence>
<dbReference type="Proteomes" id="UP001153712">
    <property type="component" value="Chromosome 5"/>
</dbReference>
<name>A0A9N9TU10_PHYSR</name>
<keyword evidence="4" id="KW-1185">Reference proteome</keyword>
<evidence type="ECO:0000313" key="3">
    <source>
        <dbReference type="EMBL" id="CAG9862533.1"/>
    </source>
</evidence>
<reference evidence="3" key="1">
    <citation type="submission" date="2022-01" db="EMBL/GenBank/DDBJ databases">
        <authorList>
            <person name="King R."/>
        </authorList>
    </citation>
    <scope>NUCLEOTIDE SEQUENCE</scope>
</reference>
<feature type="transmembrane region" description="Helical" evidence="2">
    <location>
        <begin position="173"/>
        <end position="192"/>
    </location>
</feature>
<evidence type="ECO:0000256" key="2">
    <source>
        <dbReference type="SAM" id="Phobius"/>
    </source>
</evidence>
<dbReference type="PANTHER" id="PTHR28624:SF1">
    <property type="entry name" value="MITOCHONDRIAL POTASSIUM CHANNEL"/>
    <property type="match status" value="1"/>
</dbReference>
<proteinExistence type="predicted"/>
<protein>
    <recommendedName>
        <fullName evidence="5">Coiled-coil domain-containing protein 51</fullName>
    </recommendedName>
</protein>
<dbReference type="EMBL" id="OU900098">
    <property type="protein sequence ID" value="CAG9862533.1"/>
    <property type="molecule type" value="Genomic_DNA"/>
</dbReference>
<accession>A0A9N9TU10</accession>
<dbReference type="PANTHER" id="PTHR28624">
    <property type="entry name" value="COILED-COIL DOMAIN-CONTAINING PROTEIN 51"/>
    <property type="match status" value="1"/>
</dbReference>
<feature type="coiled-coil region" evidence="1">
    <location>
        <begin position="64"/>
        <end position="148"/>
    </location>
</feature>
<evidence type="ECO:0000313" key="4">
    <source>
        <dbReference type="Proteomes" id="UP001153712"/>
    </source>
</evidence>
<keyword evidence="2" id="KW-1133">Transmembrane helix</keyword>
<keyword evidence="2" id="KW-0812">Transmembrane</keyword>
<keyword evidence="2" id="KW-0472">Membrane</keyword>
<dbReference type="InterPro" id="IPR037660">
    <property type="entry name" value="CCDC51"/>
</dbReference>
<keyword evidence="1" id="KW-0175">Coiled coil</keyword>
<evidence type="ECO:0000256" key="1">
    <source>
        <dbReference type="SAM" id="Coils"/>
    </source>
</evidence>
<dbReference type="AlphaFoldDB" id="A0A9N9TU10"/>
<dbReference type="OrthoDB" id="6243211at2759"/>
<gene>
    <name evidence="3" type="ORF">PHYEVI_LOCUS8846</name>
</gene>
<feature type="transmembrane region" description="Helical" evidence="2">
    <location>
        <begin position="257"/>
        <end position="275"/>
    </location>
</feature>
<evidence type="ECO:0008006" key="5">
    <source>
        <dbReference type="Google" id="ProtNLM"/>
    </source>
</evidence>